<accession>A0AAJ7CDL1</accession>
<dbReference type="SUPFAM" id="SSF54277">
    <property type="entry name" value="CAD &amp; PB1 domains"/>
    <property type="match status" value="1"/>
</dbReference>
<dbReference type="AlphaFoldDB" id="A0AAJ7CDL1"/>
<name>A0AAJ7CDL1_CEPCN</name>
<dbReference type="GO" id="GO:0004520">
    <property type="term" value="F:DNA endonuclease activity"/>
    <property type="evidence" value="ECO:0007669"/>
    <property type="project" value="InterPro"/>
</dbReference>
<dbReference type="RefSeq" id="XP_015607908.1">
    <property type="nucleotide sequence ID" value="XM_015752422.2"/>
</dbReference>
<dbReference type="SUPFAM" id="SSF54060">
    <property type="entry name" value="His-Me finger endonucleases"/>
    <property type="match status" value="1"/>
</dbReference>
<dbReference type="CTD" id="34734"/>
<dbReference type="KEGG" id="ccin:107273848"/>
<dbReference type="GeneID" id="107273848"/>
<sequence>MSLFSECFRKIVRGNKECELKGYKVTDVNRRRKFGVACRTLEELKRKACAKLNITNNLADIRVYLLDGSELDEEYFSTLQSQTTLILRKPGEPLLSDADILYEALRRVNVDFLKVGDEVSKFLKENLRDKVALLNSILKKADSRSTLSTKDEDPDWFRELETNAATKEAYLYRRCQDRIRGYLYKTIDQIKSSEPYINDSIAKQNLHHMITFFKMQLKEDNYFGFYFDRRYARPFTLPSEEAALLRSQFDICNRREKIARLDKEAEEDRFRIDKTDEISEDEIDAKRSRDVTPLENFDDRCPYEVSPSGGREQVALCDSRGEFKCDGRWNLESCSYENKHKINPYNSREELILFSTWNLDHKIERSRTIIPSLLKISEKDTLNKNEVMEFYENLFTVKNLRLVHIVCHDKTTHK</sequence>
<dbReference type="Pfam" id="PF02017">
    <property type="entry name" value="CIDE-N"/>
    <property type="match status" value="1"/>
</dbReference>
<evidence type="ECO:0000313" key="5">
    <source>
        <dbReference type="RefSeq" id="XP_015607908.1"/>
    </source>
</evidence>
<dbReference type="InterPro" id="IPR003508">
    <property type="entry name" value="CIDE-N_dom"/>
</dbReference>
<dbReference type="InterPro" id="IPR015311">
    <property type="entry name" value="DFF40_C"/>
</dbReference>
<feature type="domain" description="CIDE-N" evidence="3">
    <location>
        <begin position="19"/>
        <end position="96"/>
    </location>
</feature>
<proteinExistence type="predicted"/>
<organism evidence="4 5">
    <name type="scientific">Cephus cinctus</name>
    <name type="common">Wheat stem sawfly</name>
    <dbReference type="NCBI Taxonomy" id="211228"/>
    <lineage>
        <taxon>Eukaryota</taxon>
        <taxon>Metazoa</taxon>
        <taxon>Ecdysozoa</taxon>
        <taxon>Arthropoda</taxon>
        <taxon>Hexapoda</taxon>
        <taxon>Insecta</taxon>
        <taxon>Pterygota</taxon>
        <taxon>Neoptera</taxon>
        <taxon>Endopterygota</taxon>
        <taxon>Hymenoptera</taxon>
        <taxon>Cephoidea</taxon>
        <taxon>Cephidae</taxon>
        <taxon>Cephus</taxon>
    </lineage>
</organism>
<dbReference type="Pfam" id="PF09230">
    <property type="entry name" value="DFF40"/>
    <property type="match status" value="1"/>
</dbReference>
<dbReference type="GO" id="GO:0005737">
    <property type="term" value="C:cytoplasm"/>
    <property type="evidence" value="ECO:0007669"/>
    <property type="project" value="InterPro"/>
</dbReference>
<gene>
    <name evidence="5" type="primary">LOC107273848</name>
</gene>
<dbReference type="GO" id="GO:0006309">
    <property type="term" value="P:apoptotic DNA fragmentation"/>
    <property type="evidence" value="ECO:0007669"/>
    <property type="project" value="InterPro"/>
</dbReference>
<protein>
    <submittedName>
        <fullName evidence="5">DNAation factor subunit beta</fullName>
    </submittedName>
</protein>
<keyword evidence="4" id="KW-1185">Reference proteome</keyword>
<evidence type="ECO:0000256" key="2">
    <source>
        <dbReference type="PROSITE-ProRule" id="PRU00447"/>
    </source>
</evidence>
<dbReference type="InterPro" id="IPR039729">
    <property type="entry name" value="DFF40"/>
</dbReference>
<dbReference type="InterPro" id="IPR044925">
    <property type="entry name" value="His-Me_finger_sf"/>
</dbReference>
<dbReference type="PROSITE" id="PS51135">
    <property type="entry name" value="CIDE_N"/>
    <property type="match status" value="1"/>
</dbReference>
<evidence type="ECO:0000259" key="3">
    <source>
        <dbReference type="PROSITE" id="PS51135"/>
    </source>
</evidence>
<evidence type="ECO:0000313" key="4">
    <source>
        <dbReference type="Proteomes" id="UP000694920"/>
    </source>
</evidence>
<dbReference type="Proteomes" id="UP000694920">
    <property type="component" value="Unplaced"/>
</dbReference>
<dbReference type="GO" id="GO:0016787">
    <property type="term" value="F:hydrolase activity"/>
    <property type="evidence" value="ECO:0007669"/>
    <property type="project" value="InterPro"/>
</dbReference>
<evidence type="ECO:0000256" key="1">
    <source>
        <dbReference type="ARBA" id="ARBA00022703"/>
    </source>
</evidence>
<reference evidence="5" key="1">
    <citation type="submission" date="2025-08" db="UniProtKB">
        <authorList>
            <consortium name="RefSeq"/>
        </authorList>
    </citation>
    <scope>IDENTIFICATION</scope>
</reference>
<keyword evidence="1 2" id="KW-0053">Apoptosis</keyword>
<dbReference type="PANTHER" id="PTHR13067">
    <property type="entry name" value="CASPASE-ACTIVATED DNASE"/>
    <property type="match status" value="1"/>
</dbReference>
<dbReference type="PANTHER" id="PTHR13067:SF2">
    <property type="entry name" value="CASPASE-ACTIVATED DNASE"/>
    <property type="match status" value="1"/>
</dbReference>
<dbReference type="Gene3D" id="3.10.20.10">
    <property type="match status" value="1"/>
</dbReference>
<dbReference type="SMART" id="SM00266">
    <property type="entry name" value="CAD"/>
    <property type="match status" value="1"/>
</dbReference>
<dbReference type="GO" id="GO:0005634">
    <property type="term" value="C:nucleus"/>
    <property type="evidence" value="ECO:0007669"/>
    <property type="project" value="InterPro"/>
</dbReference>